<evidence type="ECO:0000256" key="8">
    <source>
        <dbReference type="RuleBase" id="RU361215"/>
    </source>
</evidence>
<dbReference type="EMBL" id="ML210214">
    <property type="protein sequence ID" value="TFK23667.1"/>
    <property type="molecule type" value="Genomic_DNA"/>
</dbReference>
<dbReference type="AlphaFoldDB" id="A0A5C3KTR3"/>
<keyword evidence="5 8" id="KW-0378">Hydrolase</keyword>
<keyword evidence="11" id="KW-1185">Reference proteome</keyword>
<dbReference type="SUPFAM" id="SSF54001">
    <property type="entry name" value="Cysteine proteinases"/>
    <property type="match status" value="1"/>
</dbReference>
<reference evidence="10 11" key="1">
    <citation type="journal article" date="2019" name="Nat. Ecol. Evol.">
        <title>Megaphylogeny resolves global patterns of mushroom evolution.</title>
        <authorList>
            <person name="Varga T."/>
            <person name="Krizsan K."/>
            <person name="Foldi C."/>
            <person name="Dima B."/>
            <person name="Sanchez-Garcia M."/>
            <person name="Sanchez-Ramirez S."/>
            <person name="Szollosi G.J."/>
            <person name="Szarkandi J.G."/>
            <person name="Papp V."/>
            <person name="Albert L."/>
            <person name="Andreopoulos W."/>
            <person name="Angelini C."/>
            <person name="Antonin V."/>
            <person name="Barry K.W."/>
            <person name="Bougher N.L."/>
            <person name="Buchanan P."/>
            <person name="Buyck B."/>
            <person name="Bense V."/>
            <person name="Catcheside P."/>
            <person name="Chovatia M."/>
            <person name="Cooper J."/>
            <person name="Damon W."/>
            <person name="Desjardin D."/>
            <person name="Finy P."/>
            <person name="Geml J."/>
            <person name="Haridas S."/>
            <person name="Hughes K."/>
            <person name="Justo A."/>
            <person name="Karasinski D."/>
            <person name="Kautmanova I."/>
            <person name="Kiss B."/>
            <person name="Kocsube S."/>
            <person name="Kotiranta H."/>
            <person name="LaButti K.M."/>
            <person name="Lechner B.E."/>
            <person name="Liimatainen K."/>
            <person name="Lipzen A."/>
            <person name="Lukacs Z."/>
            <person name="Mihaltcheva S."/>
            <person name="Morgado L.N."/>
            <person name="Niskanen T."/>
            <person name="Noordeloos M.E."/>
            <person name="Ohm R.A."/>
            <person name="Ortiz-Santana B."/>
            <person name="Ovrebo C."/>
            <person name="Racz N."/>
            <person name="Riley R."/>
            <person name="Savchenko A."/>
            <person name="Shiryaev A."/>
            <person name="Soop K."/>
            <person name="Spirin V."/>
            <person name="Szebenyi C."/>
            <person name="Tomsovsky M."/>
            <person name="Tulloss R.E."/>
            <person name="Uehling J."/>
            <person name="Grigoriev I.V."/>
            <person name="Vagvolgyi C."/>
            <person name="Papp T."/>
            <person name="Martin F.M."/>
            <person name="Miettinen O."/>
            <person name="Hibbett D.S."/>
            <person name="Nagy L.G."/>
        </authorList>
    </citation>
    <scope>NUCLEOTIDE SEQUENCE [LARGE SCALE GENOMIC DNA]</scope>
    <source>
        <strain evidence="10 11">CBS 121175</strain>
    </source>
</reference>
<gene>
    <name evidence="10" type="ORF">FA15DRAFT_757060</name>
</gene>
<accession>A0A5C3KTR3</accession>
<dbReference type="Proteomes" id="UP000307440">
    <property type="component" value="Unassembled WGS sequence"/>
</dbReference>
<dbReference type="OrthoDB" id="427186at2759"/>
<dbReference type="PROSITE" id="PS00140">
    <property type="entry name" value="UCH_1"/>
    <property type="match status" value="1"/>
</dbReference>
<comment type="similarity">
    <text evidence="2 7 8">Belongs to the peptidase C12 family.</text>
</comment>
<comment type="caution">
    <text evidence="7">Lacks conserved residue(s) required for the propagation of feature annotation.</text>
</comment>
<evidence type="ECO:0000259" key="9">
    <source>
        <dbReference type="PROSITE" id="PS52048"/>
    </source>
</evidence>
<dbReference type="InterPro" id="IPR001578">
    <property type="entry name" value="Peptidase_C12_UCH"/>
</dbReference>
<dbReference type="InterPro" id="IPR038765">
    <property type="entry name" value="Papain-like_cys_pep_sf"/>
</dbReference>
<evidence type="ECO:0000313" key="11">
    <source>
        <dbReference type="Proteomes" id="UP000307440"/>
    </source>
</evidence>
<dbReference type="GO" id="GO:0005737">
    <property type="term" value="C:cytoplasm"/>
    <property type="evidence" value="ECO:0007669"/>
    <property type="project" value="TreeGrafter"/>
</dbReference>
<dbReference type="EC" id="3.4.19.12" evidence="8"/>
<evidence type="ECO:0000256" key="2">
    <source>
        <dbReference type="ARBA" id="ARBA00009326"/>
    </source>
</evidence>
<dbReference type="Gene3D" id="3.40.532.10">
    <property type="entry name" value="Peptidase C12, ubiquitin carboxyl-terminal hydrolase"/>
    <property type="match status" value="1"/>
</dbReference>
<dbReference type="GO" id="GO:0004843">
    <property type="term" value="F:cysteine-type deubiquitinase activity"/>
    <property type="evidence" value="ECO:0007669"/>
    <property type="project" value="UniProtKB-EC"/>
</dbReference>
<evidence type="ECO:0000256" key="4">
    <source>
        <dbReference type="ARBA" id="ARBA00022786"/>
    </source>
</evidence>
<proteinExistence type="inferred from homology"/>
<organism evidence="10 11">
    <name type="scientific">Coprinopsis marcescibilis</name>
    <name type="common">Agaric fungus</name>
    <name type="synonym">Psathyrella marcescibilis</name>
    <dbReference type="NCBI Taxonomy" id="230819"/>
    <lineage>
        <taxon>Eukaryota</taxon>
        <taxon>Fungi</taxon>
        <taxon>Dikarya</taxon>
        <taxon>Basidiomycota</taxon>
        <taxon>Agaricomycotina</taxon>
        <taxon>Agaricomycetes</taxon>
        <taxon>Agaricomycetidae</taxon>
        <taxon>Agaricales</taxon>
        <taxon>Agaricineae</taxon>
        <taxon>Psathyrellaceae</taxon>
        <taxon>Coprinopsis</taxon>
    </lineage>
</organism>
<keyword evidence="6 8" id="KW-0788">Thiol protease</keyword>
<dbReference type="PANTHER" id="PTHR10589">
    <property type="entry name" value="UBIQUITIN CARBOXYL-TERMINAL HYDROLASE"/>
    <property type="match status" value="1"/>
</dbReference>
<dbReference type="GO" id="GO:0006511">
    <property type="term" value="P:ubiquitin-dependent protein catabolic process"/>
    <property type="evidence" value="ECO:0007669"/>
    <property type="project" value="UniProtKB-UniRule"/>
</dbReference>
<feature type="domain" description="UCH catalytic" evidence="9">
    <location>
        <begin position="21"/>
        <end position="253"/>
    </location>
</feature>
<comment type="catalytic activity">
    <reaction evidence="1 8">
        <text>Thiol-dependent hydrolysis of ester, thioester, amide, peptide and isopeptide bonds formed by the C-terminal Gly of ubiquitin (a 76-residue protein attached to proteins as an intracellular targeting signal).</text>
        <dbReference type="EC" id="3.4.19.12"/>
    </reaction>
</comment>
<evidence type="ECO:0000256" key="1">
    <source>
        <dbReference type="ARBA" id="ARBA00000707"/>
    </source>
</evidence>
<dbReference type="CDD" id="cd09616">
    <property type="entry name" value="Peptidase_C12_UCH_L1_L3"/>
    <property type="match status" value="1"/>
</dbReference>
<dbReference type="InterPro" id="IPR057254">
    <property type="entry name" value="UCH_AS"/>
</dbReference>
<evidence type="ECO:0000256" key="6">
    <source>
        <dbReference type="ARBA" id="ARBA00022807"/>
    </source>
</evidence>
<dbReference type="Pfam" id="PF01088">
    <property type="entry name" value="Peptidase_C12"/>
    <property type="match status" value="1"/>
</dbReference>
<dbReference type="PROSITE" id="PS52048">
    <property type="entry name" value="UCH_DOMAIN"/>
    <property type="match status" value="1"/>
</dbReference>
<dbReference type="FunFam" id="3.40.532.10:FF:000006">
    <property type="entry name" value="Ubiquitin carboxyl-terminal hydrolase"/>
    <property type="match status" value="1"/>
</dbReference>
<dbReference type="InterPro" id="IPR036959">
    <property type="entry name" value="Peptidase_C12_UCH_sf"/>
</dbReference>
<dbReference type="PRINTS" id="PR00707">
    <property type="entry name" value="UBCTHYDRLASE"/>
</dbReference>
<sequence length="254" mass="27678">MSESNQELSIYDRTVPNYRKHYVPLESDPAIFTDLARRLGVKGYEFHDVLSLDDPDLLAFIPRPVLALILVFPVSDKHDAQVKEQEKRRTVYAGRGEAEPVVWFAQTIQNACGLYAILHALSNTIGRSAIETGSALDNLLKECVPLTPDERVLALESSSEVETAHAAAASQGGTAPPAADAKVDFHYICFARSTKNNHIYELNGTVKGPIDLGEAVEGEDLLSKEGIKVFKEYIAQVAPEGQNIGFSLLALTAA</sequence>
<evidence type="ECO:0000313" key="10">
    <source>
        <dbReference type="EMBL" id="TFK23667.1"/>
    </source>
</evidence>
<dbReference type="PANTHER" id="PTHR10589:SF17">
    <property type="entry name" value="UBIQUITIN CARBOXYL-TERMINAL HYDROLASE"/>
    <property type="match status" value="1"/>
</dbReference>
<evidence type="ECO:0000256" key="3">
    <source>
        <dbReference type="ARBA" id="ARBA00022670"/>
    </source>
</evidence>
<name>A0A5C3KTR3_COPMA</name>
<evidence type="ECO:0000256" key="7">
    <source>
        <dbReference type="PROSITE-ProRule" id="PRU01393"/>
    </source>
</evidence>
<dbReference type="STRING" id="230819.A0A5C3KTR3"/>
<keyword evidence="4 8" id="KW-0833">Ubl conjugation pathway</keyword>
<protein>
    <recommendedName>
        <fullName evidence="8">Ubiquitin carboxyl-terminal hydrolase</fullName>
        <ecNumber evidence="8">3.4.19.12</ecNumber>
    </recommendedName>
</protein>
<keyword evidence="3 8" id="KW-0645">Protease</keyword>
<evidence type="ECO:0000256" key="5">
    <source>
        <dbReference type="ARBA" id="ARBA00022801"/>
    </source>
</evidence>
<dbReference type="GO" id="GO:0016579">
    <property type="term" value="P:protein deubiquitination"/>
    <property type="evidence" value="ECO:0007669"/>
    <property type="project" value="TreeGrafter"/>
</dbReference>